<dbReference type="STRING" id="6293.A0A1I8EUE9"/>
<proteinExistence type="predicted"/>
<sequence length="581" mass="66139">MEQQRIRYMLDTLADPIKLRKKLLPMVEECGKLSGKDAFGWALLAKLVYACDQEMLRTISSRIQKKLIAAARQPVTVPLLHFVRSFLVRFQWLKSFNEQTLAYICSRAVDFSVESCSESITELTSNIYALWAGTKYDYILIKTLKNMLSNVIAEENDGNEKILFRFETAVQRHLPQFISTVFNLHIEVMERCLADFIKDLLQHNSDDKVAVNEWLDIACKSAIVVKTEKINSIFRWLRTFLLKAKSCAHLAARRISSFISDFYHPSEAYYETVKEYVQLGPDLSINILFKTFIRSAKYQLHSQVSVSGYSSVEYGEIYAKALGAMLELRPYLLDVQDVIELQRLVCQEAFENRNCRPVLSLLNSLLAMNNELVPSPIQIAQSIFSGSEDWCDEVRLGRALCSSISRPRIQMIVPQEDLLKKLSDIVMSDQHIHFAVSQNSSKLTLPVAKNTVSNELVSDNLVENHKNFGIESAGSNVRKRSYPSAGKTTLKHVRIGSEYSEEMFSANESSRSLETLEITDEEQISEKVRYSLVEQEELRNTSVADATRAKLNSDSEIIILDKNISDGELTIQQMMADFVPD</sequence>
<accession>A0A1I8EUE9</accession>
<reference evidence="1" key="1">
    <citation type="submission" date="2016-11" db="UniProtKB">
        <authorList>
            <consortium name="WormBaseParasite"/>
        </authorList>
    </citation>
    <scope>IDENTIFICATION</scope>
    <source>
        <strain evidence="1">pt0022</strain>
    </source>
</reference>
<name>A0A1I8EUE9_WUCBA</name>
<dbReference type="AlphaFoldDB" id="A0A1I8EUE9"/>
<dbReference type="WBParaSite" id="maker-PairedContig_5086-snap-gene-5.15-mRNA-1">
    <property type="protein sequence ID" value="maker-PairedContig_5086-snap-gene-5.15-mRNA-1"/>
    <property type="gene ID" value="maker-PairedContig_5086-snap-gene-5.15"/>
</dbReference>
<evidence type="ECO:0000313" key="1">
    <source>
        <dbReference type="WBParaSite" id="maker-PairedContig_5086-snap-gene-5.15-mRNA-1"/>
    </source>
</evidence>
<organism evidence="1">
    <name type="scientific">Wuchereria bancrofti</name>
    <dbReference type="NCBI Taxonomy" id="6293"/>
    <lineage>
        <taxon>Eukaryota</taxon>
        <taxon>Metazoa</taxon>
        <taxon>Ecdysozoa</taxon>
        <taxon>Nematoda</taxon>
        <taxon>Chromadorea</taxon>
        <taxon>Rhabditida</taxon>
        <taxon>Spirurina</taxon>
        <taxon>Spiruromorpha</taxon>
        <taxon>Filarioidea</taxon>
        <taxon>Onchocercidae</taxon>
        <taxon>Wuchereria</taxon>
    </lineage>
</organism>
<protein>
    <submittedName>
        <fullName evidence="1">Uncharacterized protein</fullName>
    </submittedName>
</protein>